<dbReference type="Proteomes" id="UP000305539">
    <property type="component" value="Unassembled WGS sequence"/>
</dbReference>
<dbReference type="EMBL" id="SWJE01000001">
    <property type="protein sequence ID" value="TKC92604.1"/>
    <property type="molecule type" value="Genomic_DNA"/>
</dbReference>
<name>A0A4U1IFS3_9BURK</name>
<dbReference type="RefSeq" id="WP_136892387.1">
    <property type="nucleotide sequence ID" value="NZ_SWJE01000001.1"/>
</dbReference>
<accession>A0A4U1IFS3</accession>
<keyword evidence="2" id="KW-1185">Reference proteome</keyword>
<evidence type="ECO:0000313" key="2">
    <source>
        <dbReference type="Proteomes" id="UP000305539"/>
    </source>
</evidence>
<sequence length="97" mass="10535">MQTVHKGREMTKSPFVAAAISLAGSEAMAVPWVRKPLSRLGLAGGRRAAPACGKQAMFHFRYMAEMACRNSTDLKHAIDGEEKNVCETSQMLAVRGL</sequence>
<comment type="caution">
    <text evidence="1">The sequence shown here is derived from an EMBL/GenBank/DDBJ whole genome shotgun (WGS) entry which is preliminary data.</text>
</comment>
<proteinExistence type="predicted"/>
<evidence type="ECO:0000313" key="1">
    <source>
        <dbReference type="EMBL" id="TKC92604.1"/>
    </source>
</evidence>
<gene>
    <name evidence="1" type="ORF">FAZ69_02745</name>
</gene>
<protein>
    <submittedName>
        <fullName evidence="1">Uncharacterized protein</fullName>
    </submittedName>
</protein>
<organism evidence="1 2">
    <name type="scientific">Trinickia terrae</name>
    <dbReference type="NCBI Taxonomy" id="2571161"/>
    <lineage>
        <taxon>Bacteria</taxon>
        <taxon>Pseudomonadati</taxon>
        <taxon>Pseudomonadota</taxon>
        <taxon>Betaproteobacteria</taxon>
        <taxon>Burkholderiales</taxon>
        <taxon>Burkholderiaceae</taxon>
        <taxon>Trinickia</taxon>
    </lineage>
</organism>
<reference evidence="1 2" key="1">
    <citation type="submission" date="2019-04" db="EMBL/GenBank/DDBJ databases">
        <title>Trinickia sp. 7GSK02, isolated from subtropical forest soil.</title>
        <authorList>
            <person name="Gao Z.-H."/>
            <person name="Qiu L.-H."/>
        </authorList>
    </citation>
    <scope>NUCLEOTIDE SEQUENCE [LARGE SCALE GENOMIC DNA]</scope>
    <source>
        <strain evidence="1 2">7GSK02</strain>
    </source>
</reference>
<dbReference type="AlphaFoldDB" id="A0A4U1IFS3"/>